<evidence type="ECO:0000313" key="1">
    <source>
        <dbReference type="EMBL" id="CRL27183.1"/>
    </source>
</evidence>
<accession>A0A0G4PLX0</accession>
<dbReference type="EMBL" id="HG793154">
    <property type="protein sequence ID" value="CRL27183.1"/>
    <property type="molecule type" value="Genomic_DNA"/>
</dbReference>
<sequence length="55" mass="5937">MWKSLQLAGPKECLGIGGDGVLGNAINLNQKSSNILMPGRSNVIECGRISHWLCR</sequence>
<keyword evidence="2" id="KW-1185">Reference proteome</keyword>
<name>A0A0G4PLX0_PENC3</name>
<gene>
    <name evidence="1" type="ORF">PCAMFM013_S021g000098</name>
</gene>
<protein>
    <submittedName>
        <fullName evidence="1">Str. FM013</fullName>
    </submittedName>
</protein>
<organism evidence="1 2">
    <name type="scientific">Penicillium camemberti (strain FM 013)</name>
    <dbReference type="NCBI Taxonomy" id="1429867"/>
    <lineage>
        <taxon>Eukaryota</taxon>
        <taxon>Fungi</taxon>
        <taxon>Dikarya</taxon>
        <taxon>Ascomycota</taxon>
        <taxon>Pezizomycotina</taxon>
        <taxon>Eurotiomycetes</taxon>
        <taxon>Eurotiomycetidae</taxon>
        <taxon>Eurotiales</taxon>
        <taxon>Aspergillaceae</taxon>
        <taxon>Penicillium</taxon>
    </lineage>
</organism>
<reference evidence="1 2" key="1">
    <citation type="journal article" date="2014" name="Nat. Commun.">
        <title>Multiple recent horizontal transfers of a large genomic region in cheese making fungi.</title>
        <authorList>
            <person name="Cheeseman K."/>
            <person name="Ropars J."/>
            <person name="Renault P."/>
            <person name="Dupont J."/>
            <person name="Gouzy J."/>
            <person name="Branca A."/>
            <person name="Abraham A.L."/>
            <person name="Ceppi M."/>
            <person name="Conseiller E."/>
            <person name="Debuchy R."/>
            <person name="Malagnac F."/>
            <person name="Goarin A."/>
            <person name="Silar P."/>
            <person name="Lacoste S."/>
            <person name="Sallet E."/>
            <person name="Bensimon A."/>
            <person name="Giraud T."/>
            <person name="Brygoo Y."/>
        </authorList>
    </citation>
    <scope>NUCLEOTIDE SEQUENCE [LARGE SCALE GENOMIC DNA]</scope>
    <source>
        <strain evidence="2">FM 013</strain>
    </source>
</reference>
<proteinExistence type="predicted"/>
<evidence type="ECO:0000313" key="2">
    <source>
        <dbReference type="Proteomes" id="UP000053732"/>
    </source>
</evidence>
<dbReference type="Proteomes" id="UP000053732">
    <property type="component" value="Unassembled WGS sequence"/>
</dbReference>
<dbReference type="AlphaFoldDB" id="A0A0G4PLX0"/>